<evidence type="ECO:0000259" key="1">
    <source>
        <dbReference type="Pfam" id="PF26213"/>
    </source>
</evidence>
<evidence type="ECO:0000313" key="2">
    <source>
        <dbReference type="EMBL" id="RYR53864.1"/>
    </source>
</evidence>
<dbReference type="EMBL" id="SDMP01000006">
    <property type="protein sequence ID" value="RYR53864.1"/>
    <property type="molecule type" value="Genomic_DNA"/>
</dbReference>
<dbReference type="Gramene" id="arahy.Tifrunner.gnm2.ann2.Ah06g284800.1">
    <property type="protein sequence ID" value="arahy.Tifrunner.gnm2.ann2.Ah06g284800.1-CDS"/>
    <property type="gene ID" value="arahy.Tifrunner.gnm2.ann2.Ah06g284800"/>
</dbReference>
<evidence type="ECO:0000313" key="3">
    <source>
        <dbReference type="Proteomes" id="UP000289738"/>
    </source>
</evidence>
<dbReference type="AlphaFoldDB" id="A0A445CSK8"/>
<accession>A0A445CSK8</accession>
<feature type="domain" description="TYRAAT2-like C-terminal" evidence="1">
    <location>
        <begin position="75"/>
        <end position="107"/>
    </location>
</feature>
<sequence length="154" mass="17644">MYYPSKSSLETSSFNTCLLILMFSAHIPCLDRRVETMAGKTSSLKDAEWLKCLVLNMIGMQLDPSLLHTQQEDFLKNWGLETTLINTKGYETLLSLVENTMGDSYNLSSFSADCIVYTESSYLKMKNRSLLCQRGLCCQKNLKTVMYHHLFQKL</sequence>
<comment type="caution">
    <text evidence="2">The sequence shown here is derived from an EMBL/GenBank/DDBJ whole genome shotgun (WGS) entry which is preliminary data.</text>
</comment>
<keyword evidence="3" id="KW-1185">Reference proteome</keyword>
<organism evidence="2 3">
    <name type="scientific">Arachis hypogaea</name>
    <name type="common">Peanut</name>
    <dbReference type="NCBI Taxonomy" id="3818"/>
    <lineage>
        <taxon>Eukaryota</taxon>
        <taxon>Viridiplantae</taxon>
        <taxon>Streptophyta</taxon>
        <taxon>Embryophyta</taxon>
        <taxon>Tracheophyta</taxon>
        <taxon>Spermatophyta</taxon>
        <taxon>Magnoliopsida</taxon>
        <taxon>eudicotyledons</taxon>
        <taxon>Gunneridae</taxon>
        <taxon>Pentapetalae</taxon>
        <taxon>rosids</taxon>
        <taxon>fabids</taxon>
        <taxon>Fabales</taxon>
        <taxon>Fabaceae</taxon>
        <taxon>Papilionoideae</taxon>
        <taxon>50 kb inversion clade</taxon>
        <taxon>dalbergioids sensu lato</taxon>
        <taxon>Dalbergieae</taxon>
        <taxon>Pterocarpus clade</taxon>
        <taxon>Arachis</taxon>
    </lineage>
</organism>
<name>A0A445CSK8_ARAHY</name>
<protein>
    <recommendedName>
        <fullName evidence="1">TYRAAT2-like C-terminal domain-containing protein</fullName>
    </recommendedName>
</protein>
<gene>
    <name evidence="2" type="ORF">Ahy_A06g029112</name>
</gene>
<dbReference type="InterPro" id="IPR059064">
    <property type="entry name" value="TYRAAT2_C"/>
</dbReference>
<reference evidence="2 3" key="1">
    <citation type="submission" date="2019-01" db="EMBL/GenBank/DDBJ databases">
        <title>Sequencing of cultivated peanut Arachis hypogaea provides insights into genome evolution and oil improvement.</title>
        <authorList>
            <person name="Chen X."/>
        </authorList>
    </citation>
    <scope>NUCLEOTIDE SEQUENCE [LARGE SCALE GENOMIC DNA]</scope>
    <source>
        <strain evidence="3">cv. Fuhuasheng</strain>
        <tissue evidence="2">Leaves</tissue>
    </source>
</reference>
<proteinExistence type="predicted"/>
<dbReference type="Pfam" id="PF26213">
    <property type="entry name" value="TYRAAT1_C"/>
    <property type="match status" value="1"/>
</dbReference>
<dbReference type="Proteomes" id="UP000289738">
    <property type="component" value="Chromosome A06"/>
</dbReference>